<reference evidence="1" key="1">
    <citation type="submission" date="2019-08" db="EMBL/GenBank/DDBJ databases">
        <authorList>
            <person name="Kucharzyk K."/>
            <person name="Murdoch R.W."/>
            <person name="Higgins S."/>
            <person name="Loffler F."/>
        </authorList>
    </citation>
    <scope>NUCLEOTIDE SEQUENCE</scope>
</reference>
<evidence type="ECO:0000313" key="1">
    <source>
        <dbReference type="EMBL" id="MPN09126.1"/>
    </source>
</evidence>
<dbReference type="AntiFam" id="ANF00188">
    <property type="entry name" value="Shadow ORF (opposite dtd)"/>
</dbReference>
<name>A0A645F673_9ZZZZ</name>
<gene>
    <name evidence="1" type="ORF">SDC9_156414</name>
</gene>
<proteinExistence type="predicted"/>
<sequence>MLHPEAQLPAALHKPPVQGDGLLGLCRPGEARAAAFQVGVQRELRHHQQGSAHRSQVQIHFAPLILEYPQGADFIRQTQGLSLGVLRADPQQHQKAPADLAVYPSVNLHRGRGHPRNHRPHA</sequence>
<accession>A0A645F673</accession>
<protein>
    <submittedName>
        <fullName evidence="1">Uncharacterized protein</fullName>
    </submittedName>
</protein>
<organism evidence="1">
    <name type="scientific">bioreactor metagenome</name>
    <dbReference type="NCBI Taxonomy" id="1076179"/>
    <lineage>
        <taxon>unclassified sequences</taxon>
        <taxon>metagenomes</taxon>
        <taxon>ecological metagenomes</taxon>
    </lineage>
</organism>
<dbReference type="AlphaFoldDB" id="A0A645F673"/>
<comment type="caution">
    <text evidence="1">The sequence shown here is derived from an EMBL/GenBank/DDBJ whole genome shotgun (WGS) entry which is preliminary data.</text>
</comment>
<dbReference type="EMBL" id="VSSQ01055214">
    <property type="protein sequence ID" value="MPN09126.1"/>
    <property type="molecule type" value="Genomic_DNA"/>
</dbReference>